<gene>
    <name evidence="3" type="ORF">BESB_068830</name>
</gene>
<feature type="region of interest" description="Disordered" evidence="1">
    <location>
        <begin position="135"/>
        <end position="159"/>
    </location>
</feature>
<feature type="compositionally biased region" description="Basic and acidic residues" evidence="1">
    <location>
        <begin position="318"/>
        <end position="348"/>
    </location>
</feature>
<evidence type="ECO:0000256" key="1">
    <source>
        <dbReference type="SAM" id="MobiDB-lite"/>
    </source>
</evidence>
<feature type="region of interest" description="Disordered" evidence="1">
    <location>
        <begin position="98"/>
        <end position="120"/>
    </location>
</feature>
<dbReference type="KEGG" id="bbes:BESB_068830"/>
<feature type="region of interest" description="Disordered" evidence="1">
    <location>
        <begin position="248"/>
        <end position="357"/>
    </location>
</feature>
<evidence type="ECO:0000256" key="2">
    <source>
        <dbReference type="SAM" id="Phobius"/>
    </source>
</evidence>
<proteinExistence type="predicted"/>
<sequence length="357" mass="37466">MAGNTSSPALAIPVLENTELLSGGQEVEVQLLPGHSSSHRHAAKGTPGGLRRRFPKSVVLLTLASVAAAISAVLISMRTYRSCMQRIGVKKSRVNQLSGSSAARRLADSDSESDSEPGVPAEAACALAAAGALQDAQEQRDRQGETPESEAQGLGSPQQRLRTSLLSGSGLLGLGALSAGAAAYTVAGDSDAVRVALLTGMAVILAPRLTTAAYNLLRQAAGFLRQGQNNDERGNNESGTAASVELEWDGTFDGPSSGGDQDNDFNDPDLDIEWPVFEEEEEMELSDEDADGLVWEDDWERHDPAGSAEDNASAQARESGEDGHESGEDGHESGEDGHESGEDGHDPGAEDDYLWDD</sequence>
<feature type="transmembrane region" description="Helical" evidence="2">
    <location>
        <begin position="58"/>
        <end position="77"/>
    </location>
</feature>
<organism evidence="3 4">
    <name type="scientific">Besnoitia besnoiti</name>
    <name type="common">Apicomplexan protozoan</name>
    <dbReference type="NCBI Taxonomy" id="94643"/>
    <lineage>
        <taxon>Eukaryota</taxon>
        <taxon>Sar</taxon>
        <taxon>Alveolata</taxon>
        <taxon>Apicomplexa</taxon>
        <taxon>Conoidasida</taxon>
        <taxon>Coccidia</taxon>
        <taxon>Eucoccidiorida</taxon>
        <taxon>Eimeriorina</taxon>
        <taxon>Sarcocystidae</taxon>
        <taxon>Besnoitia</taxon>
    </lineage>
</organism>
<feature type="compositionally biased region" description="Acidic residues" evidence="1">
    <location>
        <begin position="261"/>
        <end position="298"/>
    </location>
</feature>
<accession>A0A2A9MHF3</accession>
<dbReference type="Proteomes" id="UP000224006">
    <property type="component" value="Chromosome VI"/>
</dbReference>
<keyword evidence="2" id="KW-0812">Transmembrane</keyword>
<keyword evidence="2" id="KW-0472">Membrane</keyword>
<reference evidence="3 4" key="1">
    <citation type="submission" date="2017-09" db="EMBL/GenBank/DDBJ databases">
        <title>Genome sequencing of Besnoitia besnoiti strain Bb-Ger1.</title>
        <authorList>
            <person name="Schares G."/>
            <person name="Venepally P."/>
            <person name="Lorenzi H.A."/>
        </authorList>
    </citation>
    <scope>NUCLEOTIDE SEQUENCE [LARGE SCALE GENOMIC DNA]</scope>
    <source>
        <strain evidence="3 4">Bb-Ger1</strain>
    </source>
</reference>
<evidence type="ECO:0000313" key="3">
    <source>
        <dbReference type="EMBL" id="PFH34850.1"/>
    </source>
</evidence>
<keyword evidence="2" id="KW-1133">Transmembrane helix</keyword>
<comment type="caution">
    <text evidence="3">The sequence shown here is derived from an EMBL/GenBank/DDBJ whole genome shotgun (WGS) entry which is preliminary data.</text>
</comment>
<evidence type="ECO:0008006" key="5">
    <source>
        <dbReference type="Google" id="ProtNLM"/>
    </source>
</evidence>
<dbReference type="GeneID" id="40311809"/>
<dbReference type="VEuPathDB" id="ToxoDB:BESB_068830"/>
<feature type="transmembrane region" description="Helical" evidence="2">
    <location>
        <begin position="193"/>
        <end position="217"/>
    </location>
</feature>
<feature type="transmembrane region" description="Helical" evidence="2">
    <location>
        <begin position="165"/>
        <end position="187"/>
    </location>
</feature>
<dbReference type="EMBL" id="NWUJ01000006">
    <property type="protein sequence ID" value="PFH34850.1"/>
    <property type="molecule type" value="Genomic_DNA"/>
</dbReference>
<protein>
    <recommendedName>
        <fullName evidence="5">Transmembrane protein</fullName>
    </recommendedName>
</protein>
<name>A0A2A9MHF3_BESBE</name>
<dbReference type="AlphaFoldDB" id="A0A2A9MHF3"/>
<evidence type="ECO:0000313" key="4">
    <source>
        <dbReference type="Proteomes" id="UP000224006"/>
    </source>
</evidence>
<keyword evidence="4" id="KW-1185">Reference proteome</keyword>
<dbReference type="RefSeq" id="XP_029218859.1">
    <property type="nucleotide sequence ID" value="XM_029365276.1"/>
</dbReference>